<proteinExistence type="predicted"/>
<accession>A0A9N9FWT9</accession>
<evidence type="ECO:0000313" key="2">
    <source>
        <dbReference type="EMBL" id="CAG8568283.1"/>
    </source>
</evidence>
<comment type="caution">
    <text evidence="2">The sequence shown here is derived from an EMBL/GenBank/DDBJ whole genome shotgun (WGS) entry which is preliminary data.</text>
</comment>
<protein>
    <submittedName>
        <fullName evidence="2">9941_t:CDS:1</fullName>
    </submittedName>
</protein>
<keyword evidence="3" id="KW-1185">Reference proteome</keyword>
<organism evidence="2 3">
    <name type="scientific">Ambispora leptoticha</name>
    <dbReference type="NCBI Taxonomy" id="144679"/>
    <lineage>
        <taxon>Eukaryota</taxon>
        <taxon>Fungi</taxon>
        <taxon>Fungi incertae sedis</taxon>
        <taxon>Mucoromycota</taxon>
        <taxon>Glomeromycotina</taxon>
        <taxon>Glomeromycetes</taxon>
        <taxon>Archaeosporales</taxon>
        <taxon>Ambisporaceae</taxon>
        <taxon>Ambispora</taxon>
    </lineage>
</organism>
<reference evidence="2" key="1">
    <citation type="submission" date="2021-06" db="EMBL/GenBank/DDBJ databases">
        <authorList>
            <person name="Kallberg Y."/>
            <person name="Tangrot J."/>
            <person name="Rosling A."/>
        </authorList>
    </citation>
    <scope>NUCLEOTIDE SEQUENCE</scope>
    <source>
        <strain evidence="2">FL130A</strain>
    </source>
</reference>
<evidence type="ECO:0000313" key="3">
    <source>
        <dbReference type="Proteomes" id="UP000789508"/>
    </source>
</evidence>
<name>A0A9N9FWT9_9GLOM</name>
<dbReference type="EMBL" id="CAJVPS010002416">
    <property type="protein sequence ID" value="CAG8568283.1"/>
    <property type="molecule type" value="Genomic_DNA"/>
</dbReference>
<feature type="compositionally biased region" description="Basic and acidic residues" evidence="1">
    <location>
        <begin position="44"/>
        <end position="63"/>
    </location>
</feature>
<dbReference type="OrthoDB" id="2428620at2759"/>
<feature type="region of interest" description="Disordered" evidence="1">
    <location>
        <begin position="44"/>
        <end position="66"/>
    </location>
</feature>
<sequence length="291" mass="33878">MYTEFYQLNLDKQITERIRILDSSIFSERKISEFLRNISNKKRTLGDNKEDSSDEKHTRHHEDNDDIVSELVSPGSRRRIEILNDKNINFSNEEVETEENLLFDEWVLSTGKNVSRVLETLRSKVPKSKAFLYPTFFGILDLSGENTEVKDLFTDDEWAEMKSDFNETVMFKDINEEDAIEKKSGDLMTDIEKCIIEENPKVNSIRRLIQAYSYNLERLQSSKSEAMSKEARSKVWHLLLRIQPRIQQIGLWLDKNVILELHVMDLKLLLGYVPEGSEKHANPSSGMITSI</sequence>
<dbReference type="Proteomes" id="UP000789508">
    <property type="component" value="Unassembled WGS sequence"/>
</dbReference>
<gene>
    <name evidence="2" type="ORF">ALEPTO_LOCUS6692</name>
</gene>
<evidence type="ECO:0000256" key="1">
    <source>
        <dbReference type="SAM" id="MobiDB-lite"/>
    </source>
</evidence>
<dbReference type="AlphaFoldDB" id="A0A9N9FWT9"/>